<reference evidence="1" key="1">
    <citation type="journal article" date="2021" name="Proc. Natl. Acad. Sci. U.S.A.">
        <title>A Catalog of Tens of Thousands of Viruses from Human Metagenomes Reveals Hidden Associations with Chronic Diseases.</title>
        <authorList>
            <person name="Tisza M.J."/>
            <person name="Buck C.B."/>
        </authorList>
    </citation>
    <scope>NUCLEOTIDE SEQUENCE</scope>
    <source>
        <strain evidence="1">Cte5Z19</strain>
    </source>
</reference>
<organism evidence="1">
    <name type="scientific">Myoviridae sp. cte5Z19</name>
    <dbReference type="NCBI Taxonomy" id="2825145"/>
    <lineage>
        <taxon>Viruses</taxon>
        <taxon>Duplodnaviria</taxon>
        <taxon>Heunggongvirae</taxon>
        <taxon>Uroviricota</taxon>
        <taxon>Caudoviricetes</taxon>
    </lineage>
</organism>
<dbReference type="EMBL" id="BK015255">
    <property type="protein sequence ID" value="DAD98174.1"/>
    <property type="molecule type" value="Genomic_DNA"/>
</dbReference>
<evidence type="ECO:0000313" key="1">
    <source>
        <dbReference type="EMBL" id="DAD98174.1"/>
    </source>
</evidence>
<sequence>MRYDTPIYFQKLTPGEYDPATGNYGEDTISEDMKSASVMDTGTNTMMLVYSGIKEGSLTIHLQNHYDRPFDRIRVGNKTYGVDFSRKLRTKQVYVVSEVV</sequence>
<accession>A0A8S5NTU6</accession>
<proteinExistence type="predicted"/>
<name>A0A8S5NTU6_9CAUD</name>
<protein>
    <submittedName>
        <fullName evidence="1">Head closure knob</fullName>
    </submittedName>
</protein>